<accession>A0A1X7SVU3</accession>
<proteinExistence type="predicted"/>
<evidence type="ECO:0000256" key="1">
    <source>
        <dbReference type="SAM" id="MobiDB-lite"/>
    </source>
</evidence>
<dbReference type="EnsemblMetazoa" id="Aqu2.1.06279_001">
    <property type="protein sequence ID" value="Aqu2.1.06279_001"/>
    <property type="gene ID" value="Aqu2.1.06279"/>
</dbReference>
<feature type="region of interest" description="Disordered" evidence="1">
    <location>
        <begin position="1"/>
        <end position="29"/>
    </location>
</feature>
<name>A0A1X7SVU3_AMPQE</name>
<sequence>MGSCCSRNPRAGAEEAYEEPIITDNNSENDTTVTAIAESKLNNDEVVTASDEVSAQPQAPIAATSNPLVISSISQVELYQTPKRRETVTSRSSVPTVSDDEDASSLMITTSYSTPTMATVARPVPFDLLESVNDD</sequence>
<reference evidence="2" key="1">
    <citation type="submission" date="2017-05" db="UniProtKB">
        <authorList>
            <consortium name="EnsemblMetazoa"/>
        </authorList>
    </citation>
    <scope>IDENTIFICATION</scope>
</reference>
<protein>
    <submittedName>
        <fullName evidence="2">Uncharacterized protein</fullName>
    </submittedName>
</protein>
<dbReference type="AlphaFoldDB" id="A0A1X7SVU3"/>
<organism evidence="2">
    <name type="scientific">Amphimedon queenslandica</name>
    <name type="common">Sponge</name>
    <dbReference type="NCBI Taxonomy" id="400682"/>
    <lineage>
        <taxon>Eukaryota</taxon>
        <taxon>Metazoa</taxon>
        <taxon>Porifera</taxon>
        <taxon>Demospongiae</taxon>
        <taxon>Heteroscleromorpha</taxon>
        <taxon>Haplosclerida</taxon>
        <taxon>Niphatidae</taxon>
        <taxon>Amphimedon</taxon>
    </lineage>
</organism>
<feature type="region of interest" description="Disordered" evidence="1">
    <location>
        <begin position="82"/>
        <end position="102"/>
    </location>
</feature>
<dbReference type="InParanoid" id="A0A1X7SVU3"/>
<evidence type="ECO:0000313" key="2">
    <source>
        <dbReference type="EnsemblMetazoa" id="Aqu2.1.06279_001"/>
    </source>
</evidence>